<dbReference type="AlphaFoldDB" id="A0AAD3H1C2"/>
<dbReference type="InterPro" id="IPR039361">
    <property type="entry name" value="Cyclin"/>
</dbReference>
<dbReference type="FunFam" id="1.10.472.10:FF:000093">
    <property type="entry name" value="Predicted protein"/>
    <property type="match status" value="1"/>
</dbReference>
<dbReference type="Pfam" id="PF00134">
    <property type="entry name" value="Cyclin_N"/>
    <property type="match status" value="1"/>
</dbReference>
<evidence type="ECO:0000313" key="3">
    <source>
        <dbReference type="EMBL" id="GFH46952.1"/>
    </source>
</evidence>
<reference evidence="3 4" key="1">
    <citation type="journal article" date="2021" name="Sci. Rep.">
        <title>The genome of the diatom Chaetoceros tenuissimus carries an ancient integrated fragment of an extant virus.</title>
        <authorList>
            <person name="Hongo Y."/>
            <person name="Kimura K."/>
            <person name="Takaki Y."/>
            <person name="Yoshida Y."/>
            <person name="Baba S."/>
            <person name="Kobayashi G."/>
            <person name="Nagasaki K."/>
            <person name="Hano T."/>
            <person name="Tomaru Y."/>
        </authorList>
    </citation>
    <scope>NUCLEOTIDE SEQUENCE [LARGE SCALE GENOMIC DNA]</scope>
    <source>
        <strain evidence="3 4">NIES-3715</strain>
    </source>
</reference>
<comment type="caution">
    <text evidence="3">The sequence shown here is derived from an EMBL/GenBank/DDBJ whole genome shotgun (WGS) entry which is preliminary data.</text>
</comment>
<sequence>MVMARARSPESYIEELPEVFRAFRSQEDSVYACPDYLSDEWQEKQRKIVEANPNLYFPSGVSTSTASSCTGINEVWRDKICEWCYQVVDHFDYNRQVVAIALNFLDRYLALRPVNRKIFQLAAMTSLFTAIKLNERRALSLNAFLNLSRGYFEAEHVLKMEHAILRALQWRMNPPIALVQSKHLMFCLPKHVPRRPDIMEITRFMTEISVCDYFFVSKKESTVALAAILSAFDVIGPTVVREEDRVFFVDTVRRLTGLEPYTPEVSACMDRLKASFQHSGFTLSIFDKEERTHSPTGVDQM</sequence>
<dbReference type="InterPro" id="IPR036915">
    <property type="entry name" value="Cyclin-like_sf"/>
</dbReference>
<organism evidence="3 4">
    <name type="scientific">Chaetoceros tenuissimus</name>
    <dbReference type="NCBI Taxonomy" id="426638"/>
    <lineage>
        <taxon>Eukaryota</taxon>
        <taxon>Sar</taxon>
        <taxon>Stramenopiles</taxon>
        <taxon>Ochrophyta</taxon>
        <taxon>Bacillariophyta</taxon>
        <taxon>Coscinodiscophyceae</taxon>
        <taxon>Chaetocerotophycidae</taxon>
        <taxon>Chaetocerotales</taxon>
        <taxon>Chaetocerotaceae</taxon>
        <taxon>Chaetoceros</taxon>
    </lineage>
</organism>
<evidence type="ECO:0000259" key="2">
    <source>
        <dbReference type="SMART" id="SM00385"/>
    </source>
</evidence>
<protein>
    <recommendedName>
        <fullName evidence="2">Cyclin-like domain-containing protein</fullName>
    </recommendedName>
</protein>
<feature type="domain" description="Cyclin-like" evidence="2">
    <location>
        <begin position="82"/>
        <end position="166"/>
    </location>
</feature>
<evidence type="ECO:0000313" key="4">
    <source>
        <dbReference type="Proteomes" id="UP001054902"/>
    </source>
</evidence>
<dbReference type="InterPro" id="IPR013763">
    <property type="entry name" value="Cyclin-like_dom"/>
</dbReference>
<name>A0AAD3H1C2_9STRA</name>
<accession>A0AAD3H1C2</accession>
<comment type="similarity">
    <text evidence="1">Belongs to the cyclin family.</text>
</comment>
<dbReference type="SMART" id="SM00385">
    <property type="entry name" value="CYCLIN"/>
    <property type="match status" value="1"/>
</dbReference>
<keyword evidence="4" id="KW-1185">Reference proteome</keyword>
<dbReference type="EMBL" id="BLLK01000022">
    <property type="protein sequence ID" value="GFH46952.1"/>
    <property type="molecule type" value="Genomic_DNA"/>
</dbReference>
<dbReference type="Proteomes" id="UP001054902">
    <property type="component" value="Unassembled WGS sequence"/>
</dbReference>
<dbReference type="Gene3D" id="1.10.472.10">
    <property type="entry name" value="Cyclin-like"/>
    <property type="match status" value="2"/>
</dbReference>
<proteinExistence type="inferred from homology"/>
<dbReference type="InterPro" id="IPR006671">
    <property type="entry name" value="Cyclin_N"/>
</dbReference>
<gene>
    <name evidence="3" type="ORF">CTEN210_03427</name>
</gene>
<keyword evidence="1" id="KW-0195">Cyclin</keyword>
<dbReference type="PANTHER" id="PTHR10177">
    <property type="entry name" value="CYCLINS"/>
    <property type="match status" value="1"/>
</dbReference>
<evidence type="ECO:0000256" key="1">
    <source>
        <dbReference type="RuleBase" id="RU000383"/>
    </source>
</evidence>
<dbReference type="SUPFAM" id="SSF47954">
    <property type="entry name" value="Cyclin-like"/>
    <property type="match status" value="1"/>
</dbReference>